<evidence type="ECO:0000256" key="4">
    <source>
        <dbReference type="ARBA" id="ARBA00022777"/>
    </source>
</evidence>
<dbReference type="SMART" id="SM00220">
    <property type="entry name" value="S_TKc"/>
    <property type="match status" value="1"/>
</dbReference>
<evidence type="ECO:0000256" key="5">
    <source>
        <dbReference type="ARBA" id="ARBA00022840"/>
    </source>
</evidence>
<dbReference type="CDD" id="cd14014">
    <property type="entry name" value="STKc_PknB_like"/>
    <property type="match status" value="1"/>
</dbReference>
<keyword evidence="5" id="KW-0067">ATP-binding</keyword>
<dbReference type="EC" id="2.7.11.1" evidence="1"/>
<comment type="caution">
    <text evidence="8">The sequence shown here is derived from an EMBL/GenBank/DDBJ whole genome shotgun (WGS) entry which is preliminary data.</text>
</comment>
<evidence type="ECO:0000313" key="8">
    <source>
        <dbReference type="EMBL" id="OGB89844.1"/>
    </source>
</evidence>
<keyword evidence="4" id="KW-0418">Kinase</keyword>
<evidence type="ECO:0000256" key="3">
    <source>
        <dbReference type="ARBA" id="ARBA00022741"/>
    </source>
</evidence>
<dbReference type="EMBL" id="METM01000020">
    <property type="protein sequence ID" value="OGB89844.1"/>
    <property type="molecule type" value="Genomic_DNA"/>
</dbReference>
<dbReference type="PANTHER" id="PTHR43289:SF6">
    <property type="entry name" value="SERINE_THREONINE-PROTEIN KINASE NEKL-3"/>
    <property type="match status" value="1"/>
</dbReference>
<dbReference type="InterPro" id="IPR000719">
    <property type="entry name" value="Prot_kinase_dom"/>
</dbReference>
<organism evidence="8 9">
    <name type="scientific">candidate division WOR-1 bacterium RIFCSPHIGHO2_01_FULL_53_15</name>
    <dbReference type="NCBI Taxonomy" id="1802564"/>
    <lineage>
        <taxon>Bacteria</taxon>
        <taxon>Bacillati</taxon>
        <taxon>Saganbacteria</taxon>
    </lineage>
</organism>
<dbReference type="PROSITE" id="PS50011">
    <property type="entry name" value="PROTEIN_KINASE_DOM"/>
    <property type="match status" value="1"/>
</dbReference>
<evidence type="ECO:0000259" key="7">
    <source>
        <dbReference type="PROSITE" id="PS50011"/>
    </source>
</evidence>
<dbReference type="GO" id="GO:0004674">
    <property type="term" value="F:protein serine/threonine kinase activity"/>
    <property type="evidence" value="ECO:0007669"/>
    <property type="project" value="UniProtKB-EC"/>
</dbReference>
<reference evidence="8 9" key="1">
    <citation type="journal article" date="2016" name="Nat. Commun.">
        <title>Thousands of microbial genomes shed light on interconnected biogeochemical processes in an aquifer system.</title>
        <authorList>
            <person name="Anantharaman K."/>
            <person name="Brown C.T."/>
            <person name="Hug L.A."/>
            <person name="Sharon I."/>
            <person name="Castelle C.J."/>
            <person name="Probst A.J."/>
            <person name="Thomas B.C."/>
            <person name="Singh A."/>
            <person name="Wilkins M.J."/>
            <person name="Karaoz U."/>
            <person name="Brodie E.L."/>
            <person name="Williams K.H."/>
            <person name="Hubbard S.S."/>
            <person name="Banfield J.F."/>
        </authorList>
    </citation>
    <scope>NUCLEOTIDE SEQUENCE [LARGE SCALE GENOMIC DNA]</scope>
</reference>
<dbReference type="InterPro" id="IPR011009">
    <property type="entry name" value="Kinase-like_dom_sf"/>
</dbReference>
<dbReference type="Pfam" id="PF00069">
    <property type="entry name" value="Pkinase"/>
    <property type="match status" value="1"/>
</dbReference>
<dbReference type="Gene3D" id="1.10.510.10">
    <property type="entry name" value="Transferase(Phosphotransferase) domain 1"/>
    <property type="match status" value="1"/>
</dbReference>
<evidence type="ECO:0000313" key="9">
    <source>
        <dbReference type="Proteomes" id="UP000178724"/>
    </source>
</evidence>
<sequence length="341" mass="37369">MENILKSRYRIGKKVSENPFSVTYMGFLIGTEKPVIVKIYKRGTLNSSLIKSMKQRVKDFALLAHHGAAKLLDGDYGWQGFYYVREYIDGVSVQELFERGEKIGAEKAAAIADQALETLAVTHAKGIIHGALKPSNIFLDSQGLVKLADFVIEGEIKSALPQRIQEIVENAKYASPEELSGEPATFASDLYSLGIILYEMTAGKPVRLAAGISGNLGKLQGGVFSKEELAALPGYLKEIISKATAKDQLLRFASAAEFRQSLERKALPRTARGEPGLARVFESVVTQYGGEEITIESESLQDVGRLKLRWGKEKHRNFLLAAILLAAVAIGVLYAFFLGNN</sequence>
<accession>A0A1F4Q1P6</accession>
<proteinExistence type="predicted"/>
<evidence type="ECO:0000256" key="1">
    <source>
        <dbReference type="ARBA" id="ARBA00012513"/>
    </source>
</evidence>
<keyword evidence="2" id="KW-0808">Transferase</keyword>
<dbReference type="PANTHER" id="PTHR43289">
    <property type="entry name" value="MITOGEN-ACTIVATED PROTEIN KINASE KINASE KINASE 20-RELATED"/>
    <property type="match status" value="1"/>
</dbReference>
<feature type="transmembrane region" description="Helical" evidence="6">
    <location>
        <begin position="317"/>
        <end position="337"/>
    </location>
</feature>
<feature type="domain" description="Protein kinase" evidence="7">
    <location>
        <begin position="9"/>
        <end position="267"/>
    </location>
</feature>
<evidence type="ECO:0000256" key="2">
    <source>
        <dbReference type="ARBA" id="ARBA00022679"/>
    </source>
</evidence>
<dbReference type="GO" id="GO:0005524">
    <property type="term" value="F:ATP binding"/>
    <property type="evidence" value="ECO:0007669"/>
    <property type="project" value="UniProtKB-KW"/>
</dbReference>
<protein>
    <recommendedName>
        <fullName evidence="1">non-specific serine/threonine protein kinase</fullName>
        <ecNumber evidence="1">2.7.11.1</ecNumber>
    </recommendedName>
</protein>
<keyword evidence="6" id="KW-0472">Membrane</keyword>
<keyword evidence="6" id="KW-1133">Transmembrane helix</keyword>
<keyword evidence="3" id="KW-0547">Nucleotide-binding</keyword>
<gene>
    <name evidence="8" type="ORF">A2625_05280</name>
</gene>
<name>A0A1F4Q1P6_UNCSA</name>
<dbReference type="AlphaFoldDB" id="A0A1F4Q1P6"/>
<dbReference type="Proteomes" id="UP000178724">
    <property type="component" value="Unassembled WGS sequence"/>
</dbReference>
<dbReference type="SUPFAM" id="SSF56112">
    <property type="entry name" value="Protein kinase-like (PK-like)"/>
    <property type="match status" value="1"/>
</dbReference>
<keyword evidence="6" id="KW-0812">Transmembrane</keyword>
<evidence type="ECO:0000256" key="6">
    <source>
        <dbReference type="SAM" id="Phobius"/>
    </source>
</evidence>